<dbReference type="SUPFAM" id="SSF144091">
    <property type="entry name" value="Rhomboid-like"/>
    <property type="match status" value="1"/>
</dbReference>
<sequence length="170" mass="18859">MKRWSFAEVERQQKTPSGTSVFGGNFGSIRRSNRGFALPLYLSAGVLSSLGSLYYYSLRSRFNIFSMGASGAVFAFLSAIHMLDPYAPFQVSLEGLFFKDPGLYPAWGILATIVVFDQVVGFFVKSMNTTAHLGGAIVGVVGVWIWKDLWGRKISGHEERRAQRMRNTSS</sequence>
<dbReference type="InterPro" id="IPR050925">
    <property type="entry name" value="Rhomboid_protease_S54"/>
</dbReference>
<dbReference type="PANTHER" id="PTHR43731">
    <property type="entry name" value="RHOMBOID PROTEASE"/>
    <property type="match status" value="1"/>
</dbReference>
<evidence type="ECO:0000256" key="4">
    <source>
        <dbReference type="ARBA" id="ARBA00022801"/>
    </source>
</evidence>
<dbReference type="EMBL" id="ML975179">
    <property type="protein sequence ID" value="KAF1808815.1"/>
    <property type="molecule type" value="Genomic_DNA"/>
</dbReference>
<evidence type="ECO:0000256" key="2">
    <source>
        <dbReference type="ARBA" id="ARBA00009045"/>
    </source>
</evidence>
<evidence type="ECO:0000256" key="3">
    <source>
        <dbReference type="ARBA" id="ARBA00022692"/>
    </source>
</evidence>
<comment type="subcellular location">
    <subcellularLocation>
        <location evidence="1">Membrane</location>
        <topology evidence="1">Multi-pass membrane protein</topology>
    </subcellularLocation>
</comment>
<reference evidence="11" key="2">
    <citation type="submission" date="2020-04" db="EMBL/GenBank/DDBJ databases">
        <authorList>
            <consortium name="NCBI Genome Project"/>
        </authorList>
    </citation>
    <scope>NUCLEOTIDE SEQUENCE</scope>
    <source>
        <strain evidence="11">CBS 781.70</strain>
    </source>
</reference>
<reference evidence="11" key="3">
    <citation type="submission" date="2025-04" db="UniProtKB">
        <authorList>
            <consortium name="RefSeq"/>
        </authorList>
    </citation>
    <scope>IDENTIFICATION</scope>
    <source>
        <strain evidence="11">CBS 781.70</strain>
    </source>
</reference>
<keyword evidence="10" id="KW-1185">Reference proteome</keyword>
<dbReference type="InterPro" id="IPR022764">
    <property type="entry name" value="Peptidase_S54_rhomboid_dom"/>
</dbReference>
<evidence type="ECO:0000313" key="11">
    <source>
        <dbReference type="RefSeq" id="XP_033530446.1"/>
    </source>
</evidence>
<feature type="transmembrane region" description="Helical" evidence="7">
    <location>
        <begin position="130"/>
        <end position="146"/>
    </location>
</feature>
<evidence type="ECO:0000313" key="9">
    <source>
        <dbReference type="EMBL" id="KAF1808815.1"/>
    </source>
</evidence>
<dbReference type="GO" id="GO:0006465">
    <property type="term" value="P:signal peptide processing"/>
    <property type="evidence" value="ECO:0007669"/>
    <property type="project" value="TreeGrafter"/>
</dbReference>
<dbReference type="Proteomes" id="UP000504638">
    <property type="component" value="Unplaced"/>
</dbReference>
<keyword evidence="5 7" id="KW-1133">Transmembrane helix</keyword>
<keyword evidence="6 7" id="KW-0472">Membrane</keyword>
<reference evidence="9 11" key="1">
    <citation type="submission" date="2020-01" db="EMBL/GenBank/DDBJ databases">
        <authorList>
            <consortium name="DOE Joint Genome Institute"/>
            <person name="Haridas S."/>
            <person name="Albert R."/>
            <person name="Binder M."/>
            <person name="Bloem J."/>
            <person name="Labutti K."/>
            <person name="Salamov A."/>
            <person name="Andreopoulos B."/>
            <person name="Baker S.E."/>
            <person name="Barry K."/>
            <person name="Bills G."/>
            <person name="Bluhm B.H."/>
            <person name="Cannon C."/>
            <person name="Castanera R."/>
            <person name="Culley D.E."/>
            <person name="Daum C."/>
            <person name="Ezra D."/>
            <person name="Gonzalez J.B."/>
            <person name="Henrissat B."/>
            <person name="Kuo A."/>
            <person name="Liang C."/>
            <person name="Lipzen A."/>
            <person name="Lutzoni F."/>
            <person name="Magnuson J."/>
            <person name="Mondo S."/>
            <person name="Nolan M."/>
            <person name="Ohm R."/>
            <person name="Pangilinan J."/>
            <person name="Park H.-J."/>
            <person name="Ramirez L."/>
            <person name="Alfaro M."/>
            <person name="Sun H."/>
            <person name="Tritt A."/>
            <person name="Yoshinaga Y."/>
            <person name="Zwiers L.-H."/>
            <person name="Turgeon B.G."/>
            <person name="Goodwin S.B."/>
            <person name="Spatafora J.W."/>
            <person name="Crous P.W."/>
            <person name="Grigoriev I.V."/>
        </authorList>
    </citation>
    <scope>NUCLEOTIDE SEQUENCE</scope>
    <source>
        <strain evidence="9 11">CBS 781.70</strain>
    </source>
</reference>
<dbReference type="InterPro" id="IPR035952">
    <property type="entry name" value="Rhomboid-like_sf"/>
</dbReference>
<evidence type="ECO:0000256" key="7">
    <source>
        <dbReference type="SAM" id="Phobius"/>
    </source>
</evidence>
<dbReference type="Gene3D" id="1.20.1540.10">
    <property type="entry name" value="Rhomboid-like"/>
    <property type="match status" value="1"/>
</dbReference>
<dbReference type="PANTHER" id="PTHR43731:SF14">
    <property type="entry name" value="PRESENILIN-ASSOCIATED RHOMBOID-LIKE PROTEIN, MITOCHONDRIAL"/>
    <property type="match status" value="1"/>
</dbReference>
<feature type="transmembrane region" description="Helical" evidence="7">
    <location>
        <begin position="36"/>
        <end position="56"/>
    </location>
</feature>
<evidence type="ECO:0000259" key="8">
    <source>
        <dbReference type="Pfam" id="PF01694"/>
    </source>
</evidence>
<dbReference type="AlphaFoldDB" id="A0A6G1FSH5"/>
<gene>
    <name evidence="9 11" type="ORF">P152DRAFT_210155</name>
</gene>
<dbReference type="GeneID" id="54414982"/>
<protein>
    <recommendedName>
        <fullName evidence="8">Peptidase S54 rhomboid domain-containing protein</fullName>
    </recommendedName>
</protein>
<dbReference type="GO" id="GO:0004252">
    <property type="term" value="F:serine-type endopeptidase activity"/>
    <property type="evidence" value="ECO:0007669"/>
    <property type="project" value="InterPro"/>
</dbReference>
<evidence type="ECO:0000256" key="6">
    <source>
        <dbReference type="ARBA" id="ARBA00023136"/>
    </source>
</evidence>
<dbReference type="GO" id="GO:0016020">
    <property type="term" value="C:membrane"/>
    <property type="evidence" value="ECO:0007669"/>
    <property type="project" value="UniProtKB-SubCell"/>
</dbReference>
<proteinExistence type="inferred from homology"/>
<evidence type="ECO:0000256" key="5">
    <source>
        <dbReference type="ARBA" id="ARBA00022989"/>
    </source>
</evidence>
<keyword evidence="4" id="KW-0378">Hydrolase</keyword>
<dbReference type="Pfam" id="PF01694">
    <property type="entry name" value="Rhomboid"/>
    <property type="match status" value="1"/>
</dbReference>
<name>A0A6G1FSH5_9PEZI</name>
<accession>A0A6G1FSH5</accession>
<dbReference type="RefSeq" id="XP_033530446.1">
    <property type="nucleotide sequence ID" value="XM_033674412.1"/>
</dbReference>
<feature type="domain" description="Peptidase S54 rhomboid" evidence="8">
    <location>
        <begin position="37"/>
        <end position="145"/>
    </location>
</feature>
<evidence type="ECO:0000256" key="1">
    <source>
        <dbReference type="ARBA" id="ARBA00004141"/>
    </source>
</evidence>
<feature type="transmembrane region" description="Helical" evidence="7">
    <location>
        <begin position="62"/>
        <end position="83"/>
    </location>
</feature>
<feature type="transmembrane region" description="Helical" evidence="7">
    <location>
        <begin position="104"/>
        <end position="124"/>
    </location>
</feature>
<comment type="similarity">
    <text evidence="2">Belongs to the peptidase S54 family.</text>
</comment>
<organism evidence="9">
    <name type="scientific">Eremomyces bilateralis CBS 781.70</name>
    <dbReference type="NCBI Taxonomy" id="1392243"/>
    <lineage>
        <taxon>Eukaryota</taxon>
        <taxon>Fungi</taxon>
        <taxon>Dikarya</taxon>
        <taxon>Ascomycota</taxon>
        <taxon>Pezizomycotina</taxon>
        <taxon>Dothideomycetes</taxon>
        <taxon>Dothideomycetes incertae sedis</taxon>
        <taxon>Eremomycetales</taxon>
        <taxon>Eremomycetaceae</taxon>
        <taxon>Eremomyces</taxon>
    </lineage>
</organism>
<evidence type="ECO:0000313" key="10">
    <source>
        <dbReference type="Proteomes" id="UP000504638"/>
    </source>
</evidence>
<keyword evidence="3 7" id="KW-0812">Transmembrane</keyword>